<dbReference type="PANTHER" id="PTHR11496:SF83">
    <property type="entry name" value="HYDROXYACID-OXOACID TRANSHYDROGENASE, MITOCHONDRIAL"/>
    <property type="match status" value="1"/>
</dbReference>
<feature type="domain" description="Fe-containing alcohol dehydrogenase-like C-terminal" evidence="1">
    <location>
        <begin position="156"/>
        <end position="333"/>
    </location>
</feature>
<dbReference type="InterPro" id="IPR056798">
    <property type="entry name" value="ADH_Fe_C"/>
</dbReference>
<dbReference type="Pfam" id="PF25137">
    <property type="entry name" value="ADH_Fe_C"/>
    <property type="match status" value="1"/>
</dbReference>
<evidence type="ECO:0000259" key="1">
    <source>
        <dbReference type="Pfam" id="PF25137"/>
    </source>
</evidence>
<dbReference type="PANTHER" id="PTHR11496">
    <property type="entry name" value="ALCOHOL DEHYDROGENASE"/>
    <property type="match status" value="1"/>
</dbReference>
<dbReference type="SUPFAM" id="SSF56796">
    <property type="entry name" value="Dehydroquinate synthase-like"/>
    <property type="match status" value="1"/>
</dbReference>
<sequence length="333" mass="33631">MIDPAKHFTWQDGERTIRFGRGAIADTPGLLGDGFVLLTTARGRAAAPAVADAAAHVLDVRPGFVDEIAAELLAAGLPGGDALLVALGGGRVIDTAKALAAATGRAAGAIPTTLSAAEMTKVHRLPAGVSGVKGVRPRVVVNDPGLCASQPDAELAASAANSLAHAVEAPLTTLGSPVPSLAALEAARLTAAAYRDAPDEPDRDALALAALLSGYGIDGNWYGLSHVCSQTLVRVGGAGHGPSNAVVLPHTTAALRRRFPDGLAALDDACGEPVEVLAARLAARAGASRIRDLGVDEAALEACADAAAGRGELHNTPPPADREELLGIFRAAW</sequence>
<dbReference type="EMBL" id="CP098502">
    <property type="protein sequence ID" value="UTI66808.1"/>
    <property type="molecule type" value="Genomic_DNA"/>
</dbReference>
<dbReference type="RefSeq" id="WP_254573463.1">
    <property type="nucleotide sequence ID" value="NZ_CP098502.1"/>
</dbReference>
<keyword evidence="3" id="KW-1185">Reference proteome</keyword>
<accession>A0ABY5DZN3</accession>
<dbReference type="GO" id="GO:0004022">
    <property type="term" value="F:alcohol dehydrogenase (NAD+) activity"/>
    <property type="evidence" value="ECO:0007669"/>
    <property type="project" value="UniProtKB-EC"/>
</dbReference>
<keyword evidence="2" id="KW-0560">Oxidoreductase</keyword>
<dbReference type="Proteomes" id="UP001056035">
    <property type="component" value="Chromosome"/>
</dbReference>
<proteinExistence type="predicted"/>
<organism evidence="2 3">
    <name type="scientific">Paraconexibacter antarcticus</name>
    <dbReference type="NCBI Taxonomy" id="2949664"/>
    <lineage>
        <taxon>Bacteria</taxon>
        <taxon>Bacillati</taxon>
        <taxon>Actinomycetota</taxon>
        <taxon>Thermoleophilia</taxon>
        <taxon>Solirubrobacterales</taxon>
        <taxon>Paraconexibacteraceae</taxon>
        <taxon>Paraconexibacter</taxon>
    </lineage>
</organism>
<reference evidence="2 3" key="1">
    <citation type="submission" date="2022-06" db="EMBL/GenBank/DDBJ databases">
        <title>Paraconexibacter antarcticus.</title>
        <authorList>
            <person name="Kim C.S."/>
        </authorList>
    </citation>
    <scope>NUCLEOTIDE SEQUENCE [LARGE SCALE GENOMIC DNA]</scope>
    <source>
        <strain evidence="2 3">02-257</strain>
    </source>
</reference>
<dbReference type="InterPro" id="IPR039697">
    <property type="entry name" value="Alcohol_dehydrogenase_Fe"/>
</dbReference>
<gene>
    <name evidence="2" type="ORF">NBH00_11510</name>
</gene>
<protein>
    <submittedName>
        <fullName evidence="2">Iron-containing alcohol dehydrogenase</fullName>
        <ecNumber evidence="2">1.1.1.1</ecNumber>
    </submittedName>
</protein>
<evidence type="ECO:0000313" key="3">
    <source>
        <dbReference type="Proteomes" id="UP001056035"/>
    </source>
</evidence>
<dbReference type="Gene3D" id="3.40.50.1970">
    <property type="match status" value="1"/>
</dbReference>
<dbReference type="EC" id="1.1.1.1" evidence="2"/>
<name>A0ABY5DZN3_9ACTN</name>
<dbReference type="Gene3D" id="1.20.1090.10">
    <property type="entry name" value="Dehydroquinate synthase-like - alpha domain"/>
    <property type="match status" value="1"/>
</dbReference>
<evidence type="ECO:0000313" key="2">
    <source>
        <dbReference type="EMBL" id="UTI66808.1"/>
    </source>
</evidence>